<dbReference type="GeneID" id="55001918"/>
<organism evidence="1 2">
    <name type="scientific">Synechococcus phage S-T4</name>
    <dbReference type="NCBI Taxonomy" id="2268578"/>
    <lineage>
        <taxon>Viruses</taxon>
        <taxon>Duplodnaviria</taxon>
        <taxon>Heunggongvirae</taxon>
        <taxon>Uroviricota</taxon>
        <taxon>Caudoviricetes</taxon>
        <taxon>Pantevenvirales</taxon>
        <taxon>Kyanoviridae</taxon>
        <taxon>Tamkungvirus</taxon>
        <taxon>Tamkungvirus ST4</taxon>
    </lineage>
</organism>
<name>A0A385EHL3_9CAUD</name>
<reference evidence="2" key="1">
    <citation type="submission" date="2018-05" db="EMBL/GenBank/DDBJ databases">
        <authorList>
            <person name="You S."/>
        </authorList>
    </citation>
    <scope>NUCLEOTIDE SEQUENCE [LARGE SCALE GENOMIC DNA]</scope>
</reference>
<dbReference type="Proteomes" id="UP000257648">
    <property type="component" value="Segment"/>
</dbReference>
<protein>
    <submittedName>
        <fullName evidence="1">Uncharacterized protein</fullName>
    </submittedName>
</protein>
<evidence type="ECO:0000313" key="2">
    <source>
        <dbReference type="Proteomes" id="UP000257648"/>
    </source>
</evidence>
<proteinExistence type="predicted"/>
<dbReference type="EMBL" id="MH412654">
    <property type="protein sequence ID" value="AXQ70537.1"/>
    <property type="molecule type" value="Genomic_DNA"/>
</dbReference>
<evidence type="ECO:0000313" key="1">
    <source>
        <dbReference type="EMBL" id="AXQ70537.1"/>
    </source>
</evidence>
<dbReference type="KEGG" id="vg:55001918"/>
<accession>A0A385EHL3</accession>
<dbReference type="RefSeq" id="YP_009810896.1">
    <property type="nucleotide sequence ID" value="NC_048049.1"/>
</dbReference>
<keyword evidence="2" id="KW-1185">Reference proteome</keyword>
<sequence>MPSLSGNSTNGTPNWDKYVVNNNYQSIKYTIETPAILFKNVTNTKEDHILGELAPGTELNITSPTKTNISATKPSGVSRAISSQAAASVKIANQTGYVLINKIKKPTKAPDSVEKRTIDMAQNVLNQLKKIAGVGNKPKSGIDIEVEGFGLITDVATVEKVPERVNNREAKADIVLKNSKGDRLIYISHKASGGAKAFQQYGGISETAGTKEMPGLVYNNPEVQKFLNDLYALYQSSLDGSGNALNPFENGELKVGRLYRPIKDTTLINQSVFGPGFGGPSGIDNVDVIAQGPFIFKPYINSEGDITFTLRWEHFDYRGGDIDDFNSGQYQALLVSRAASDRRTKTAQGDIPGVRTGIFNRSYLSGQSVPIDAIL</sequence>